<evidence type="ECO:0000313" key="2">
    <source>
        <dbReference type="Proteomes" id="UP001149140"/>
    </source>
</evidence>
<gene>
    <name evidence="1" type="ORF">OM076_03210</name>
</gene>
<name>A0A9X3MT98_9ACTN</name>
<dbReference type="Proteomes" id="UP001149140">
    <property type="component" value="Unassembled WGS sequence"/>
</dbReference>
<accession>A0A9X3MT98</accession>
<reference evidence="1" key="1">
    <citation type="submission" date="2022-10" db="EMBL/GenBank/DDBJ databases">
        <title>The WGS of Solirubrobacter ginsenosidimutans DSM 21036.</title>
        <authorList>
            <person name="Jiang Z."/>
        </authorList>
    </citation>
    <scope>NUCLEOTIDE SEQUENCE</scope>
    <source>
        <strain evidence="1">DSM 21036</strain>
    </source>
</reference>
<dbReference type="AlphaFoldDB" id="A0A9X3MT98"/>
<evidence type="ECO:0000313" key="1">
    <source>
        <dbReference type="EMBL" id="MDA0159263.1"/>
    </source>
</evidence>
<protein>
    <submittedName>
        <fullName evidence="1">Uncharacterized protein</fullName>
    </submittedName>
</protein>
<sequence length="92" mass="10337">MSDYDVFAPTTVLSQDVPAWLMREYLDSYSAWRDESADVQGAYERWAASQDADAATAFVAYRAALDREERAAIELCGWAERISGRKDPHAAM</sequence>
<proteinExistence type="predicted"/>
<comment type="caution">
    <text evidence="1">The sequence shown here is derived from an EMBL/GenBank/DDBJ whole genome shotgun (WGS) entry which is preliminary data.</text>
</comment>
<keyword evidence="2" id="KW-1185">Reference proteome</keyword>
<dbReference type="RefSeq" id="WP_270037939.1">
    <property type="nucleotide sequence ID" value="NZ_JAPDOD010000002.1"/>
</dbReference>
<organism evidence="1 2">
    <name type="scientific">Solirubrobacter ginsenosidimutans</name>
    <dbReference type="NCBI Taxonomy" id="490573"/>
    <lineage>
        <taxon>Bacteria</taxon>
        <taxon>Bacillati</taxon>
        <taxon>Actinomycetota</taxon>
        <taxon>Thermoleophilia</taxon>
        <taxon>Solirubrobacterales</taxon>
        <taxon>Solirubrobacteraceae</taxon>
        <taxon>Solirubrobacter</taxon>
    </lineage>
</organism>
<dbReference type="EMBL" id="JAPDOD010000002">
    <property type="protein sequence ID" value="MDA0159263.1"/>
    <property type="molecule type" value="Genomic_DNA"/>
</dbReference>